<reference evidence="3 4" key="1">
    <citation type="submission" date="2018-07" db="EMBL/GenBank/DDBJ databases">
        <title>Draft Genome Sequence of Pseudomonas fluorescens AHK-1 associated with canker disease of kiwifruit.</title>
        <authorList>
            <person name="Wu Z."/>
        </authorList>
    </citation>
    <scope>NUCLEOTIDE SEQUENCE [LARGE SCALE GENOMIC DNA]</scope>
    <source>
        <strain evidence="3 4">AHK-1</strain>
    </source>
</reference>
<evidence type="ECO:0000313" key="4">
    <source>
        <dbReference type="Proteomes" id="UP000255541"/>
    </source>
</evidence>
<dbReference type="AlphaFoldDB" id="A0A7Z6MS00"/>
<feature type="region of interest" description="Disordered" evidence="2">
    <location>
        <begin position="106"/>
        <end position="141"/>
    </location>
</feature>
<dbReference type="RefSeq" id="WP_115488982.1">
    <property type="nucleotide sequence ID" value="NZ_QRBA01000027.1"/>
</dbReference>
<organism evidence="3 4">
    <name type="scientific">Pseudomonas fluorescens</name>
    <dbReference type="NCBI Taxonomy" id="294"/>
    <lineage>
        <taxon>Bacteria</taxon>
        <taxon>Pseudomonadati</taxon>
        <taxon>Pseudomonadota</taxon>
        <taxon>Gammaproteobacteria</taxon>
        <taxon>Pseudomonadales</taxon>
        <taxon>Pseudomonadaceae</taxon>
        <taxon>Pseudomonas</taxon>
    </lineage>
</organism>
<comment type="caution">
    <text evidence="3">The sequence shown here is derived from an EMBL/GenBank/DDBJ whole genome shotgun (WGS) entry which is preliminary data.</text>
</comment>
<dbReference type="Proteomes" id="UP000255541">
    <property type="component" value="Unassembled WGS sequence"/>
</dbReference>
<sequence length="363" mass="39405">MWGGLISGNRDQVYWHGGTGAPRTEETRDSITKDKDAVLKLLKELEEAQKTSKNQTVQDLRDKLNDLRKKLGEEKFKEIIEQLKKDAPNSWLEFMKALFPELFPDDVSTDAESQTGRGGGIGGSGGGGGGSGRYEGGGVDRGGLALGERVGNLPVTAGTHQTNFEPGSYKPGEMPKNLFSGAYQGQAGNCGAISACKAMIAQYGPAGVFKDIKRDSAGNYDVTLKDGKHVRVTQAQYRESAAKAQLWGQDPKLLGFMNLMLAVNNVQAMNQRNDGVSGRSFSEAINSINDGEWAKETFDRLGYKNLVERVSPSELASGRPGTLDSSTHSVAVMGRSEDRWGTRFRDARTDPNLIAWGFKRGYA</sequence>
<protein>
    <submittedName>
        <fullName evidence="3">Uncharacterized protein</fullName>
    </submittedName>
</protein>
<proteinExistence type="predicted"/>
<dbReference type="EMBL" id="QRBA01000027">
    <property type="protein sequence ID" value="RDS87279.1"/>
    <property type="molecule type" value="Genomic_DNA"/>
</dbReference>
<evidence type="ECO:0000256" key="2">
    <source>
        <dbReference type="SAM" id="MobiDB-lite"/>
    </source>
</evidence>
<feature type="coiled-coil region" evidence="1">
    <location>
        <begin position="28"/>
        <end position="77"/>
    </location>
</feature>
<keyword evidence="1" id="KW-0175">Coiled coil</keyword>
<name>A0A7Z6MS00_PSEFL</name>
<feature type="compositionally biased region" description="Gly residues" evidence="2">
    <location>
        <begin position="116"/>
        <end position="141"/>
    </location>
</feature>
<accession>A0A7Z6MS00</accession>
<evidence type="ECO:0000313" key="3">
    <source>
        <dbReference type="EMBL" id="RDS87279.1"/>
    </source>
</evidence>
<evidence type="ECO:0000256" key="1">
    <source>
        <dbReference type="SAM" id="Coils"/>
    </source>
</evidence>
<gene>
    <name evidence="3" type="ORF">DL347_30785</name>
</gene>